<sequence>MQEVFNQLHAESGRPLCQLSVMPAHTVNH</sequence>
<dbReference type="AlphaFoldDB" id="A0AAD2WCV0"/>
<reference evidence="1 2" key="1">
    <citation type="submission" date="2013-02" db="EMBL/GenBank/DDBJ databases">
        <title>Insights into the proteome of triclosan-resistant Pseudomonas putida TRO1, isolated from activated sludge.</title>
        <authorList>
            <person name="Lolas I.B."/>
            <person name="Almeida B."/>
            <person name="Starnawski P.M."/>
            <person name="Soenderkaer M."/>
            <person name="Nielsen K.L."/>
            <person name="Nielsen J.L."/>
        </authorList>
    </citation>
    <scope>NUCLEOTIDE SEQUENCE [LARGE SCALE GENOMIC DNA]</scope>
    <source>
        <strain evidence="1 2">TRO1</strain>
    </source>
</reference>
<comment type="caution">
    <text evidence="1">The sequence shown here is derived from an EMBL/GenBank/DDBJ whole genome shotgun (WGS) entry which is preliminary data.</text>
</comment>
<evidence type="ECO:0000313" key="2">
    <source>
        <dbReference type="Proteomes" id="UP000013237"/>
    </source>
</evidence>
<proteinExistence type="predicted"/>
<name>A0AAD2WCV0_PSEPU</name>
<dbReference type="Proteomes" id="UP000013237">
    <property type="component" value="Unassembled WGS sequence"/>
</dbReference>
<accession>A0AAD2WCV0</accession>
<gene>
    <name evidence="1" type="ORF">C206_06924</name>
</gene>
<dbReference type="EMBL" id="APBQ01000050">
    <property type="protein sequence ID" value="ENY78519.1"/>
    <property type="molecule type" value="Genomic_DNA"/>
</dbReference>
<protein>
    <submittedName>
        <fullName evidence="1">3-methyladenine DNA glycosylase-like protein</fullName>
    </submittedName>
</protein>
<evidence type="ECO:0000313" key="1">
    <source>
        <dbReference type="EMBL" id="ENY78519.1"/>
    </source>
</evidence>
<organism evidence="1 2">
    <name type="scientific">Pseudomonas putida TRO1</name>
    <dbReference type="NCBI Taxonomy" id="1227924"/>
    <lineage>
        <taxon>Bacteria</taxon>
        <taxon>Pseudomonadati</taxon>
        <taxon>Pseudomonadota</taxon>
        <taxon>Gammaproteobacteria</taxon>
        <taxon>Pseudomonadales</taxon>
        <taxon>Pseudomonadaceae</taxon>
        <taxon>Pseudomonas</taxon>
    </lineage>
</organism>